<dbReference type="STRING" id="546269.HMPREF0389_00762"/>
<sequence length="64" mass="7899">MCYEDAYYKVLRKNILKKYKLKIQIVRDKVRTRQYEISIGKFYDKNSIGIRDNMKFVRIESLQF</sequence>
<evidence type="ECO:0000313" key="1">
    <source>
        <dbReference type="EMBL" id="EFE28841.1"/>
    </source>
</evidence>
<organism evidence="1 2">
    <name type="scientific">Filifactor alocis (strain ATCC 35896 / CCUG 47790 / D40 B5)</name>
    <name type="common">Fusobacterium alocis</name>
    <dbReference type="NCBI Taxonomy" id="546269"/>
    <lineage>
        <taxon>Bacteria</taxon>
        <taxon>Bacillati</taxon>
        <taxon>Bacillota</taxon>
        <taxon>Clostridia</taxon>
        <taxon>Peptostreptococcales</taxon>
        <taxon>Filifactoraceae</taxon>
        <taxon>Filifactor</taxon>
    </lineage>
</organism>
<name>D6GPY8_FILAD</name>
<evidence type="ECO:0000313" key="2">
    <source>
        <dbReference type="Proteomes" id="UP000007468"/>
    </source>
</evidence>
<gene>
    <name evidence="1" type="ordered locus">HMPREF0389_00762</name>
</gene>
<dbReference type="Proteomes" id="UP000007468">
    <property type="component" value="Chromosome"/>
</dbReference>
<proteinExistence type="predicted"/>
<dbReference type="KEGG" id="faa:HMPREF0389_00762"/>
<keyword evidence="2" id="KW-1185">Reference proteome</keyword>
<dbReference type="AlphaFoldDB" id="D6GPY8"/>
<dbReference type="EMBL" id="CP002390">
    <property type="protein sequence ID" value="EFE28841.1"/>
    <property type="molecule type" value="Genomic_DNA"/>
</dbReference>
<accession>D6GPY8</accession>
<protein>
    <submittedName>
        <fullName evidence="1">Uncharacterized protein</fullName>
    </submittedName>
</protein>
<reference evidence="2" key="1">
    <citation type="submission" date="2010-12" db="EMBL/GenBank/DDBJ databases">
        <title>The genome sequence of Filifactor alocis strain ATCC 35896.</title>
        <authorList>
            <consortium name="The Broad Institute Genome Sequencing Platform"/>
            <person name="Ward D."/>
            <person name="Earl A."/>
            <person name="Feldgarden M."/>
            <person name="Young S.K."/>
            <person name="Gargeya S."/>
            <person name="Zeng Q."/>
            <person name="Alvarado L."/>
            <person name="Berlin A."/>
            <person name="Bochicchio J."/>
            <person name="Chapman S.B."/>
            <person name="Chen Z."/>
            <person name="Freedman E."/>
            <person name="Gellesch M."/>
            <person name="Goldberg J."/>
            <person name="Griggs A."/>
            <person name="Gujja S."/>
            <person name="Heilman E."/>
            <person name="Heiman D."/>
            <person name="Howarth C."/>
            <person name="Mehta T."/>
            <person name="Neiman D."/>
            <person name="Pearson M."/>
            <person name="Roberts A."/>
            <person name="Saif S."/>
            <person name="Shea T."/>
            <person name="Shenoy N."/>
            <person name="Sisk P."/>
            <person name="Stolte C."/>
            <person name="Sykes S."/>
            <person name="White J."/>
            <person name="Yandava C."/>
            <person name="Izard J."/>
            <person name="Blanton J.M."/>
            <person name="Baranova O.V."/>
            <person name="Tanner A.C."/>
            <person name="Dewhirst F.E."/>
            <person name="Haas B."/>
            <person name="Nusbaum C."/>
            <person name="Birren B."/>
        </authorList>
    </citation>
    <scope>NUCLEOTIDE SEQUENCE [LARGE SCALE GENOMIC DNA]</scope>
    <source>
        <strain evidence="2">ATCC 35896 / D40 B5</strain>
    </source>
</reference>